<feature type="region of interest" description="Disordered" evidence="1">
    <location>
        <begin position="789"/>
        <end position="820"/>
    </location>
</feature>
<feature type="domain" description="DUF3821" evidence="3">
    <location>
        <begin position="20"/>
        <end position="223"/>
    </location>
</feature>
<name>Q2FTP6_METHJ</name>
<dbReference type="EMBL" id="CP000254">
    <property type="protein sequence ID" value="ABD42454.1"/>
    <property type="molecule type" value="Genomic_DNA"/>
</dbReference>
<organism evidence="4 5">
    <name type="scientific">Methanospirillum hungatei JF-1 (strain ATCC 27890 / DSM 864 / NBRC 100397 / JF-1)</name>
    <dbReference type="NCBI Taxonomy" id="323259"/>
    <lineage>
        <taxon>Archaea</taxon>
        <taxon>Methanobacteriati</taxon>
        <taxon>Methanobacteriota</taxon>
        <taxon>Stenosarchaea group</taxon>
        <taxon>Methanomicrobia</taxon>
        <taxon>Methanomicrobiales</taxon>
        <taxon>Methanospirillaceae</taxon>
        <taxon>Methanospirillum</taxon>
    </lineage>
</organism>
<feature type="compositionally biased region" description="Acidic residues" evidence="1">
    <location>
        <begin position="881"/>
        <end position="892"/>
    </location>
</feature>
<dbReference type="AlphaFoldDB" id="Q2FTP6"/>
<dbReference type="KEGG" id="mhu:Mhun_2759"/>
<dbReference type="EnsemblBacteria" id="ABD42454">
    <property type="protein sequence ID" value="ABD42454"/>
    <property type="gene ID" value="Mhun_2759"/>
</dbReference>
<dbReference type="InParanoid" id="Q2FTP6"/>
<reference evidence="5" key="1">
    <citation type="journal article" date="2016" name="Stand. Genomic Sci.">
        <title>Complete genome sequence of Methanospirillum hungatei type strain JF1.</title>
        <authorList>
            <person name="Gunsalus R.P."/>
            <person name="Cook L.E."/>
            <person name="Crable B."/>
            <person name="Rohlin L."/>
            <person name="McDonald E."/>
            <person name="Mouttaki H."/>
            <person name="Sieber J.R."/>
            <person name="Poweleit N."/>
            <person name="Zhou H."/>
            <person name="Lapidus A.L."/>
            <person name="Daligault H.E."/>
            <person name="Land M."/>
            <person name="Gilna P."/>
            <person name="Ivanova N."/>
            <person name="Kyrpides N."/>
            <person name="Culley D.E."/>
            <person name="McInerney M.J."/>
        </authorList>
    </citation>
    <scope>NUCLEOTIDE SEQUENCE [LARGE SCALE GENOMIC DNA]</scope>
    <source>
        <strain evidence="5">ATCC 27890 / DSM 864 / NBRC 100397 / JF-1</strain>
    </source>
</reference>
<keyword evidence="5" id="KW-1185">Reference proteome</keyword>
<keyword evidence="2" id="KW-0472">Membrane</keyword>
<dbReference type="eggNOG" id="arCOG03906">
    <property type="taxonomic scope" value="Archaea"/>
</dbReference>
<dbReference type="HOGENOM" id="CLU_015377_0_0_2"/>
<dbReference type="STRING" id="323259.Mhun_2759"/>
<gene>
    <name evidence="4" type="ordered locus">Mhun_2759</name>
</gene>
<evidence type="ECO:0000256" key="2">
    <source>
        <dbReference type="SAM" id="Phobius"/>
    </source>
</evidence>
<evidence type="ECO:0000313" key="5">
    <source>
        <dbReference type="Proteomes" id="UP000001941"/>
    </source>
</evidence>
<feature type="region of interest" description="Disordered" evidence="1">
    <location>
        <begin position="691"/>
        <end position="719"/>
    </location>
</feature>
<dbReference type="InterPro" id="IPR024277">
    <property type="entry name" value="DUF3821"/>
</dbReference>
<keyword evidence="2" id="KW-0812">Transmembrane</keyword>
<evidence type="ECO:0000256" key="1">
    <source>
        <dbReference type="SAM" id="MobiDB-lite"/>
    </source>
</evidence>
<protein>
    <recommendedName>
        <fullName evidence="3">DUF3821 domain-containing protein</fullName>
    </recommendedName>
</protein>
<keyword evidence="2" id="KW-1133">Transmembrane helix</keyword>
<accession>Q2FTP6</accession>
<feature type="compositionally biased region" description="Basic and acidic residues" evidence="1">
    <location>
        <begin position="869"/>
        <end position="880"/>
    </location>
</feature>
<feature type="compositionally biased region" description="Low complexity" evidence="1">
    <location>
        <begin position="702"/>
        <end position="714"/>
    </location>
</feature>
<evidence type="ECO:0000313" key="4">
    <source>
        <dbReference type="EMBL" id="ABD42454.1"/>
    </source>
</evidence>
<evidence type="ECO:0000259" key="3">
    <source>
        <dbReference type="Pfam" id="PF12863"/>
    </source>
</evidence>
<sequence>MLILILLSVPVLAGPVIVPPGGEVYLGEEGLDIHYAVPYPYTSIAYFPAGSSPGRDQPLDIMQVNLGRFSVIPDLFYDRTGAWYQWDQVRGTPGQVAFIVRNPRISLKVMDRNTMGDRSYGTVSRGTPLVIQVETNLAGITRRPDYSYNDGPVKIQIKTPGGGTLAGVKTPGGGQYVFSSFMPTGELGYAPPIESGGWDTGWSGYESGLYHIEPKFAVNRMEDNLRSYEGGYTLRGTDITLGTERAGLHLSEETVVRGDPFGVTITGSPGSPYILWIEGGSRTGSPGDQPPMIITSQEGVRQDNPDGPYIIGSYRPSGKHTTIRDLVPSYPFGGVYYYAEVTPDRTGRRTIEWRTTQETGDRRYTIHIEGPAGSVHPRSDTIDVQIVKGSVSLTTGSETFTIGDEVMLRGTNTGSCETYLFITGPNLPSAGGRLDAPRRQVSDGNPGSFTTASGDCDTWEYRLYTGELGLDTGTYTIYAVSAPRDRYHLESTSWQAIPITLKRPYISVSSRRMTVAQGDELSITGSSGGRTDAGVAIWIFGRNYFRYDTVQIERGGWFSYELSSSVTRDMAPGEYSVIIQHPMANGNFDLWPDRNREMVLGATPWYGAPVFRIAGPGALQGPAAAAALITALQSQFIDDTYTEYSIFVQNPKITITAGSLNGTTKMPIVLSGTTNLASGSRLLVEITDERFGPTQKGGEGSWSGYSGTTTTYPGSEEEREFSFEIPAGTLKEGRYQVLIQAVSSPGTASGVLQVTMPVTPVQTMTMNLTPPQSPEPIQTQIQIQTLEPEPTTAEPVQTEKPASTPDQVHETPTADTNGMIPNIMRTMREPPVLLGFGILFGLCVAGLIAALVTWMRKERDEEENDSEGSDEKNVKLAESKEEMDEDSDSYGR</sequence>
<dbReference type="Pfam" id="PF12863">
    <property type="entry name" value="DUF3821"/>
    <property type="match status" value="1"/>
</dbReference>
<dbReference type="Proteomes" id="UP000001941">
    <property type="component" value="Chromosome"/>
</dbReference>
<proteinExistence type="predicted"/>
<feature type="transmembrane region" description="Helical" evidence="2">
    <location>
        <begin position="832"/>
        <end position="854"/>
    </location>
</feature>
<feature type="region of interest" description="Disordered" evidence="1">
    <location>
        <begin position="857"/>
        <end position="892"/>
    </location>
</feature>